<dbReference type="Proteomes" id="UP000028524">
    <property type="component" value="Unassembled WGS sequence"/>
</dbReference>
<comment type="similarity">
    <text evidence="1 3">Belongs to the thiolase-like superfamily. Chalcone/stilbene synthases family.</text>
</comment>
<evidence type="ECO:0000313" key="6">
    <source>
        <dbReference type="EMBL" id="KFA70295.1"/>
    </source>
</evidence>
<dbReference type="InterPro" id="IPR011141">
    <property type="entry name" value="Polyketide_synthase_type-III"/>
</dbReference>
<dbReference type="Pfam" id="PF02797">
    <property type="entry name" value="Chal_sti_synt_C"/>
    <property type="match status" value="1"/>
</dbReference>
<proteinExistence type="inferred from homology"/>
<dbReference type="AlphaFoldDB" id="A0A084R260"/>
<keyword evidence="3" id="KW-0012">Acyltransferase</keyword>
<dbReference type="InterPro" id="IPR016039">
    <property type="entry name" value="Thiolase-like"/>
</dbReference>
<dbReference type="EMBL" id="KL659216">
    <property type="protein sequence ID" value="KFA70295.1"/>
    <property type="molecule type" value="Genomic_DNA"/>
</dbReference>
<dbReference type="OrthoDB" id="329835at2759"/>
<protein>
    <submittedName>
        <fullName evidence="6">Uncharacterized protein</fullName>
    </submittedName>
</protein>
<evidence type="ECO:0000256" key="1">
    <source>
        <dbReference type="ARBA" id="ARBA00005531"/>
    </source>
</evidence>
<accession>A0A084R260</accession>
<evidence type="ECO:0000259" key="5">
    <source>
        <dbReference type="Pfam" id="PF02797"/>
    </source>
</evidence>
<keyword evidence="2 3" id="KW-0808">Transferase</keyword>
<dbReference type="OMA" id="HGWQDRM"/>
<name>A0A084R260_STAC4</name>
<gene>
    <name evidence="6" type="ORF">S40285_09180</name>
</gene>
<dbReference type="HOGENOM" id="CLU_034992_1_1_1"/>
<dbReference type="STRING" id="1283841.A0A084R260"/>
<dbReference type="Gene3D" id="3.40.47.10">
    <property type="match status" value="2"/>
</dbReference>
<feature type="domain" description="Chalcone/stilbene synthase C-terminal" evidence="5">
    <location>
        <begin position="264"/>
        <end position="381"/>
    </location>
</feature>
<dbReference type="PIRSF" id="PIRSF000451">
    <property type="entry name" value="PKS_III"/>
    <property type="match status" value="1"/>
</dbReference>
<evidence type="ECO:0000259" key="4">
    <source>
        <dbReference type="Pfam" id="PF00195"/>
    </source>
</evidence>
<evidence type="ECO:0000256" key="2">
    <source>
        <dbReference type="ARBA" id="ARBA00022679"/>
    </source>
</evidence>
<sequence length="388" mass="41830">MIDISFDGPNRGPNHGPAPFGNINLSIVGLGTQYPSHVIGPDSLDILSSRFHDDTLVMQKVLGINRKTGITSRPSVISMDHPLMNSKETPSITDQHNVFMSEGVPLAVKAARKAIAEANIDVSEITHVVSTTCTDAAHPGYDHYMAQQIGLPNAVEKVLLHGVGCSGGLAALRTAANLALGHTTRGKPARVLCVALEVVTLLAKAELDIINELQETRIGACLFLDGSSSVVLSNAIGKQSKPIYKLLGWEHRSAGGWCYRHTSPMSLASMIEPSFNKLMESLPDLPQTCKNPSDFDWAMHPGDMAILKGTETVMGVSSEHLRASYATYEQFGNSSSASIFSIMDRLRTMEMNSMVQSSRIRDHVVGCAFGPGISIEMCMLKRMVGLSN</sequence>
<keyword evidence="7" id="KW-1185">Reference proteome</keyword>
<dbReference type="InterPro" id="IPR012328">
    <property type="entry name" value="Chalcone/stilbene_synt_C"/>
</dbReference>
<dbReference type="GO" id="GO:0030639">
    <property type="term" value="P:polyketide biosynthetic process"/>
    <property type="evidence" value="ECO:0007669"/>
    <property type="project" value="TreeGrafter"/>
</dbReference>
<dbReference type="GO" id="GO:0016747">
    <property type="term" value="F:acyltransferase activity, transferring groups other than amino-acyl groups"/>
    <property type="evidence" value="ECO:0007669"/>
    <property type="project" value="InterPro"/>
</dbReference>
<organism evidence="6 7">
    <name type="scientific">Stachybotrys chlorohalonatus (strain IBT 40285)</name>
    <dbReference type="NCBI Taxonomy" id="1283841"/>
    <lineage>
        <taxon>Eukaryota</taxon>
        <taxon>Fungi</taxon>
        <taxon>Dikarya</taxon>
        <taxon>Ascomycota</taxon>
        <taxon>Pezizomycotina</taxon>
        <taxon>Sordariomycetes</taxon>
        <taxon>Hypocreomycetidae</taxon>
        <taxon>Hypocreales</taxon>
        <taxon>Stachybotryaceae</taxon>
        <taxon>Stachybotrys</taxon>
    </lineage>
</organism>
<dbReference type="SUPFAM" id="SSF53901">
    <property type="entry name" value="Thiolase-like"/>
    <property type="match status" value="2"/>
</dbReference>
<dbReference type="InParanoid" id="A0A084R260"/>
<dbReference type="Pfam" id="PF00195">
    <property type="entry name" value="Chal_sti_synt_N"/>
    <property type="match status" value="1"/>
</dbReference>
<dbReference type="PANTHER" id="PTHR11877:SF46">
    <property type="entry name" value="TYPE III POLYKETIDE SYNTHASE A"/>
    <property type="match status" value="1"/>
</dbReference>
<evidence type="ECO:0000256" key="3">
    <source>
        <dbReference type="RuleBase" id="RU003633"/>
    </source>
</evidence>
<reference evidence="6 7" key="1">
    <citation type="journal article" date="2014" name="BMC Genomics">
        <title>Comparative genome sequencing reveals chemotype-specific gene clusters in the toxigenic black mold Stachybotrys.</title>
        <authorList>
            <person name="Semeiks J."/>
            <person name="Borek D."/>
            <person name="Otwinowski Z."/>
            <person name="Grishin N.V."/>
        </authorList>
    </citation>
    <scope>NUCLEOTIDE SEQUENCE [LARGE SCALE GENOMIC DNA]</scope>
    <source>
        <strain evidence="6 7">IBT 40285</strain>
    </source>
</reference>
<evidence type="ECO:0000313" key="7">
    <source>
        <dbReference type="Proteomes" id="UP000028524"/>
    </source>
</evidence>
<dbReference type="PANTHER" id="PTHR11877">
    <property type="entry name" value="HYDROXYMETHYLGLUTARYL-COA SYNTHASE"/>
    <property type="match status" value="1"/>
</dbReference>
<feature type="domain" description="Chalcone/stilbene synthase N-terminal" evidence="4">
    <location>
        <begin position="27"/>
        <end position="232"/>
    </location>
</feature>
<dbReference type="InterPro" id="IPR001099">
    <property type="entry name" value="Chalcone/stilbene_synt_N"/>
</dbReference>